<evidence type="ECO:0000256" key="3">
    <source>
        <dbReference type="ARBA" id="ARBA00022781"/>
    </source>
</evidence>
<dbReference type="InterPro" id="IPR008688">
    <property type="entry name" value="ATP_synth_Bsub_B/MI25"/>
</dbReference>
<evidence type="ECO:0000256" key="5">
    <source>
        <dbReference type="ARBA" id="ARBA00023065"/>
    </source>
</evidence>
<comment type="subunit">
    <text evidence="8">F-type ATPases have 2 components, CF(1) - the catalytic core - and CF(0) - the membrane proton channel. CF(1) and CF(0) have multiple subunits.</text>
</comment>
<evidence type="ECO:0000256" key="7">
    <source>
        <dbReference type="ARBA" id="ARBA00023136"/>
    </source>
</evidence>
<keyword evidence="5 8" id="KW-0406">Ion transport</keyword>
<dbReference type="GO" id="GO:0015078">
    <property type="term" value="F:proton transmembrane transporter activity"/>
    <property type="evidence" value="ECO:0007669"/>
    <property type="project" value="UniProtKB-UniRule"/>
</dbReference>
<reference evidence="9" key="1">
    <citation type="submission" date="2021-01" db="EMBL/GenBank/DDBJ databases">
        <authorList>
            <person name="Corre E."/>
            <person name="Pelletier E."/>
            <person name="Niang G."/>
            <person name="Scheremetjew M."/>
            <person name="Finn R."/>
            <person name="Kale V."/>
            <person name="Holt S."/>
            <person name="Cochrane G."/>
            <person name="Meng A."/>
            <person name="Brown T."/>
            <person name="Cohen L."/>
        </authorList>
    </citation>
    <scope>NUCLEOTIDE SEQUENCE</scope>
    <source>
        <strain evidence="9">GSBS06</strain>
    </source>
</reference>
<evidence type="ECO:0000256" key="4">
    <source>
        <dbReference type="ARBA" id="ARBA00022792"/>
    </source>
</evidence>
<gene>
    <name evidence="9" type="ORF">ASTO00021_LOCUS18097</name>
</gene>
<comment type="function">
    <text evidence="8">Subunit b, of the mitochondrial membrane ATP synthase complex (F(1)F(0) ATP synthase or Complex V) that produces ATP from ADP in the presence of a proton gradient across the membrane which is generated by electron transport complexes of the respiratory chain. ATP synthase complex consist of a soluble F(1) head domain - the catalytic core - and a membrane F(1) domain - the membrane proton channel. These two domains are linked by a central stalk rotating inside the F(1) region and a stationary peripheral stalk. During catalysis, ATP synthesis in the catalytic domain of F(1) is coupled via a rotary mechanism of the central stalk subunits to proton translocation. In vivo, can only synthesize ATP although its ATP hydrolase activity can be activated artificially in vitro. Part of the complex F(0) domain. Part of the complex F(0) domain and the peripheric stalk, which acts as a stator to hold the catalytic alpha(3)beta(3) subcomplex and subunit a/ATP6 static relative to the rotary elements.</text>
</comment>
<organism evidence="9">
    <name type="scientific">Aplanochytrium stocchinoi</name>
    <dbReference type="NCBI Taxonomy" id="215587"/>
    <lineage>
        <taxon>Eukaryota</taxon>
        <taxon>Sar</taxon>
        <taxon>Stramenopiles</taxon>
        <taxon>Bigyra</taxon>
        <taxon>Labyrinthulomycetes</taxon>
        <taxon>Thraustochytrida</taxon>
        <taxon>Thraustochytriidae</taxon>
        <taxon>Aplanochytrium</taxon>
    </lineage>
</organism>
<dbReference type="GO" id="GO:0015986">
    <property type="term" value="P:proton motive force-driven ATP synthesis"/>
    <property type="evidence" value="ECO:0007669"/>
    <property type="project" value="UniProtKB-UniRule"/>
</dbReference>
<dbReference type="InterPro" id="IPR013837">
    <property type="entry name" value="ATP_synth_F0_suB"/>
</dbReference>
<evidence type="ECO:0000313" key="9">
    <source>
        <dbReference type="EMBL" id="CAE0448133.1"/>
    </source>
</evidence>
<comment type="similarity">
    <text evidence="8">Belongs to the eukaryotic ATPase B chain family.</text>
</comment>
<comment type="subcellular location">
    <subcellularLocation>
        <location evidence="8">Mitochondrion</location>
    </subcellularLocation>
    <subcellularLocation>
        <location evidence="8">Mitochondrion inner membrane</location>
    </subcellularLocation>
</comment>
<keyword evidence="1 8" id="KW-0813">Transport</keyword>
<name>A0A7S3V2W9_9STRA</name>
<dbReference type="GO" id="GO:0005743">
    <property type="term" value="C:mitochondrial inner membrane"/>
    <property type="evidence" value="ECO:0007669"/>
    <property type="project" value="UniProtKB-SubCell"/>
</dbReference>
<evidence type="ECO:0000256" key="2">
    <source>
        <dbReference type="ARBA" id="ARBA00022547"/>
    </source>
</evidence>
<dbReference type="PANTHER" id="PTHR12733">
    <property type="entry name" value="MITOCHONDRIAL ATP SYNTHASE B CHAIN"/>
    <property type="match status" value="1"/>
</dbReference>
<dbReference type="Pfam" id="PF05405">
    <property type="entry name" value="Mt_ATP-synt_B"/>
    <property type="match status" value="1"/>
</dbReference>
<sequence length="300" mass="32482">MMRQLACRAIGAASRTPKSSQMPVSSVLVRTIHGSVPSRKEQDPLPPSIMEKYQLHDPTRWVPLTVGGFGLATATGLYHWDAESQMLGLFVLFVGTVYSQGGHIIGKFFDDTADAILKEHQALEDAQIDAVKLALDAHKRQTAVYEDIKMIFEGQKVLMDEVVDAAGKRLKHEVRANFVRKLETVADAEAAAGASLQGSMVDSATEYVSNAYKSDEGNLTSNALNSALAAIADPSQSKDEVGDIYKAYFAKARKNWEDAHGKEVDLDAATIEAATEAMAAAAKRDGLKSGAYPSKMVFQM</sequence>
<keyword evidence="6 8" id="KW-0496">Mitochondrion</keyword>
<dbReference type="EMBL" id="HBIN01023502">
    <property type="protein sequence ID" value="CAE0448133.1"/>
    <property type="molecule type" value="Transcribed_RNA"/>
</dbReference>
<keyword evidence="3 8" id="KW-0375">Hydrogen ion transport</keyword>
<dbReference type="AlphaFoldDB" id="A0A7S3V2W9"/>
<accession>A0A7S3V2W9</accession>
<dbReference type="GO" id="GO:0045259">
    <property type="term" value="C:proton-transporting ATP synthase complex"/>
    <property type="evidence" value="ECO:0007669"/>
    <property type="project" value="UniProtKB-KW"/>
</dbReference>
<evidence type="ECO:0000256" key="1">
    <source>
        <dbReference type="ARBA" id="ARBA00022448"/>
    </source>
</evidence>
<dbReference type="PANTHER" id="PTHR12733:SF3">
    <property type="entry name" value="ATP SYNTHASE F(0) COMPLEX SUBUNIT B1, MITOCHONDRIAL"/>
    <property type="match status" value="1"/>
</dbReference>
<keyword evidence="4 8" id="KW-0999">Mitochondrion inner membrane</keyword>
<evidence type="ECO:0000256" key="8">
    <source>
        <dbReference type="RuleBase" id="RU368017"/>
    </source>
</evidence>
<protein>
    <recommendedName>
        <fullName evidence="8">ATP synthase subunit b</fullName>
    </recommendedName>
</protein>
<keyword evidence="7 8" id="KW-0472">Membrane</keyword>
<proteinExistence type="inferred from homology"/>
<evidence type="ECO:0000256" key="6">
    <source>
        <dbReference type="ARBA" id="ARBA00023128"/>
    </source>
</evidence>
<keyword evidence="2 8" id="KW-0138">CF(0)</keyword>